<accession>A0ABN3DC63</accession>
<evidence type="ECO:0008006" key="3">
    <source>
        <dbReference type="Google" id="ProtNLM"/>
    </source>
</evidence>
<protein>
    <recommendedName>
        <fullName evidence="3">DUF2188 domain-containing protein</fullName>
    </recommendedName>
</protein>
<evidence type="ECO:0000313" key="2">
    <source>
        <dbReference type="Proteomes" id="UP001500929"/>
    </source>
</evidence>
<dbReference type="Proteomes" id="UP001500929">
    <property type="component" value="Unassembled WGS sequence"/>
</dbReference>
<gene>
    <name evidence="1" type="ORF">GCM10009851_08790</name>
</gene>
<comment type="caution">
    <text evidence="1">The sequence shown here is derived from an EMBL/GenBank/DDBJ whole genome shotgun (WGS) entry which is preliminary data.</text>
</comment>
<keyword evidence="2" id="KW-1185">Reference proteome</keyword>
<reference evidence="1 2" key="1">
    <citation type="journal article" date="2019" name="Int. J. Syst. Evol. Microbiol.">
        <title>The Global Catalogue of Microorganisms (GCM) 10K type strain sequencing project: providing services to taxonomists for standard genome sequencing and annotation.</title>
        <authorList>
            <consortium name="The Broad Institute Genomics Platform"/>
            <consortium name="The Broad Institute Genome Sequencing Center for Infectious Disease"/>
            <person name="Wu L."/>
            <person name="Ma J."/>
        </authorList>
    </citation>
    <scope>NUCLEOTIDE SEQUENCE [LARGE SCALE GENOMIC DNA]</scope>
    <source>
        <strain evidence="1 2">JCM 16117</strain>
    </source>
</reference>
<name>A0ABN3DC63_9MICO</name>
<organism evidence="1 2">
    <name type="scientific">Herbiconiux moechotypicola</name>
    <dbReference type="NCBI Taxonomy" id="637393"/>
    <lineage>
        <taxon>Bacteria</taxon>
        <taxon>Bacillati</taxon>
        <taxon>Actinomycetota</taxon>
        <taxon>Actinomycetes</taxon>
        <taxon>Micrococcales</taxon>
        <taxon>Microbacteriaceae</taxon>
        <taxon>Herbiconiux</taxon>
    </lineage>
</organism>
<evidence type="ECO:0000313" key="1">
    <source>
        <dbReference type="EMBL" id="GAA2226951.1"/>
    </source>
</evidence>
<proteinExistence type="predicted"/>
<dbReference type="EMBL" id="BAAAQY010000002">
    <property type="protein sequence ID" value="GAA2226951.1"/>
    <property type="molecule type" value="Genomic_DNA"/>
</dbReference>
<sequence length="74" mass="8656">MPGFVVEYHRRSGEWSVQEFPGPDGHRDALLERLKREDARVDDDVEIVSLNSDSFETVRRTHARYFAGHELQRS</sequence>